<reference evidence="2 3" key="1">
    <citation type="journal article" date="2015" name="Int. J. Syst. Evol. Microbiol.">
        <title>Flavisolibacter ginsenosidimutans sp. nov., with ginsenoside-converting activity isolated from soil used for cultivating ginseng.</title>
        <authorList>
            <person name="Zhao Y."/>
            <person name="Liu Q."/>
            <person name="Kang M.S."/>
            <person name="Jin F."/>
            <person name="Yu H."/>
            <person name="Im W.T."/>
        </authorList>
    </citation>
    <scope>NUCLEOTIDE SEQUENCE [LARGE SCALE GENOMIC DNA]</scope>
    <source>
        <strain evidence="2 3">Gsoil 636</strain>
    </source>
</reference>
<proteinExistence type="predicted"/>
<feature type="compositionally biased region" description="Polar residues" evidence="1">
    <location>
        <begin position="28"/>
        <end position="48"/>
    </location>
</feature>
<organism evidence="2 3">
    <name type="scientific">Flavisolibacter ginsenosidimutans</name>
    <dbReference type="NCBI Taxonomy" id="661481"/>
    <lineage>
        <taxon>Bacteria</taxon>
        <taxon>Pseudomonadati</taxon>
        <taxon>Bacteroidota</taxon>
        <taxon>Chitinophagia</taxon>
        <taxon>Chitinophagales</taxon>
        <taxon>Chitinophagaceae</taxon>
        <taxon>Flavisolibacter</taxon>
    </lineage>
</organism>
<dbReference type="Proteomes" id="UP000321204">
    <property type="component" value="Chromosome"/>
</dbReference>
<dbReference type="KEGG" id="fgg:FSB75_14590"/>
<feature type="region of interest" description="Disordered" evidence="1">
    <location>
        <begin position="26"/>
        <end position="48"/>
    </location>
</feature>
<dbReference type="OrthoDB" id="788866at2"/>
<evidence type="ECO:0000256" key="1">
    <source>
        <dbReference type="SAM" id="MobiDB-lite"/>
    </source>
</evidence>
<evidence type="ECO:0008006" key="4">
    <source>
        <dbReference type="Google" id="ProtNLM"/>
    </source>
</evidence>
<protein>
    <recommendedName>
        <fullName evidence="4">Lipoprotein</fullName>
    </recommendedName>
</protein>
<name>A0A5B8UK55_9BACT</name>
<sequence length="176" mass="20454">MRKTSSLVFLFSMFFSCGEVKKHETESKSVNAKQTTSTTGTKRPRFNSPTEVIQPKEILRYWASKESYYPTLHFDNIDTLWIEFDGQCEYSFSYKLEGKNIVVYWDIIEDCTHDIGVKKSFGLKSKPIKGKPFMTLWLADDTTLQATYLFKSWTDSVNKGYNGYQYFPDLFLSCGQ</sequence>
<evidence type="ECO:0000313" key="3">
    <source>
        <dbReference type="Proteomes" id="UP000321204"/>
    </source>
</evidence>
<dbReference type="EMBL" id="CP042433">
    <property type="protein sequence ID" value="QEC57077.1"/>
    <property type="molecule type" value="Genomic_DNA"/>
</dbReference>
<gene>
    <name evidence="2" type="ORF">FSB75_14590</name>
</gene>
<dbReference type="RefSeq" id="WP_146788992.1">
    <property type="nucleotide sequence ID" value="NZ_BAABIO010000003.1"/>
</dbReference>
<dbReference type="AlphaFoldDB" id="A0A5B8UK55"/>
<evidence type="ECO:0000313" key="2">
    <source>
        <dbReference type="EMBL" id="QEC57077.1"/>
    </source>
</evidence>
<accession>A0A5B8UK55</accession>
<keyword evidence="3" id="KW-1185">Reference proteome</keyword>
<dbReference type="PROSITE" id="PS51257">
    <property type="entry name" value="PROKAR_LIPOPROTEIN"/>
    <property type="match status" value="1"/>
</dbReference>